<dbReference type="Proteomes" id="UP000298493">
    <property type="component" value="Unassembled WGS sequence"/>
</dbReference>
<dbReference type="AlphaFoldDB" id="A0A4Z1P4J1"/>
<evidence type="ECO:0000313" key="1">
    <source>
        <dbReference type="EMBL" id="TID23717.1"/>
    </source>
</evidence>
<sequence>MYTYTSARFCIHPCATSLLNAYSQRFFPILAGQEIFEDLIKSNRCGGKCDKSLFTSNGYMKLLQDPR</sequence>
<comment type="caution">
    <text evidence="1">The sequence shown here is derived from an EMBL/GenBank/DDBJ whole genome shotgun (WGS) entry which is preliminary data.</text>
</comment>
<evidence type="ECO:0000313" key="2">
    <source>
        <dbReference type="Proteomes" id="UP000298493"/>
    </source>
</evidence>
<accession>A0A4Z1P4J1</accession>
<name>A0A4Z1P4J1_9PEZI</name>
<reference evidence="1 2" key="1">
    <citation type="submission" date="2019-04" db="EMBL/GenBank/DDBJ databases">
        <title>High contiguity whole genome sequence and gene annotation resource for two Venturia nashicola isolates.</title>
        <authorList>
            <person name="Prokchorchik M."/>
            <person name="Won K."/>
            <person name="Lee Y."/>
            <person name="Choi E.D."/>
            <person name="Segonzac C."/>
            <person name="Sohn K.H."/>
        </authorList>
    </citation>
    <scope>NUCLEOTIDE SEQUENCE [LARGE SCALE GENOMIC DNA]</scope>
    <source>
        <strain evidence="1 2">PRI2</strain>
    </source>
</reference>
<organism evidence="1 2">
    <name type="scientific">Venturia nashicola</name>
    <dbReference type="NCBI Taxonomy" id="86259"/>
    <lineage>
        <taxon>Eukaryota</taxon>
        <taxon>Fungi</taxon>
        <taxon>Dikarya</taxon>
        <taxon>Ascomycota</taxon>
        <taxon>Pezizomycotina</taxon>
        <taxon>Dothideomycetes</taxon>
        <taxon>Pleosporomycetidae</taxon>
        <taxon>Venturiales</taxon>
        <taxon>Venturiaceae</taxon>
        <taxon>Venturia</taxon>
    </lineage>
</organism>
<protein>
    <submittedName>
        <fullName evidence="1">Uncharacterized protein</fullName>
    </submittedName>
</protein>
<gene>
    <name evidence="1" type="ORF">E6O75_ATG03353</name>
</gene>
<proteinExistence type="predicted"/>
<dbReference type="EMBL" id="SNSC02000006">
    <property type="protein sequence ID" value="TID23717.1"/>
    <property type="molecule type" value="Genomic_DNA"/>
</dbReference>
<keyword evidence="2" id="KW-1185">Reference proteome</keyword>